<dbReference type="AlphaFoldDB" id="A0A914N1C1"/>
<dbReference type="InterPro" id="IPR051093">
    <property type="entry name" value="Neuroligin/BSAL"/>
</dbReference>
<dbReference type="Pfam" id="PF00135">
    <property type="entry name" value="COesterase"/>
    <property type="match status" value="1"/>
</dbReference>
<evidence type="ECO:0000313" key="5">
    <source>
        <dbReference type="WBParaSite" id="Minc3s02995g32359"/>
    </source>
</evidence>
<evidence type="ECO:0000259" key="3">
    <source>
        <dbReference type="Pfam" id="PF00135"/>
    </source>
</evidence>
<dbReference type="PANTHER" id="PTHR43903">
    <property type="entry name" value="NEUROLIGIN"/>
    <property type="match status" value="1"/>
</dbReference>
<name>A0A914N1C1_MELIC</name>
<dbReference type="InterPro" id="IPR029058">
    <property type="entry name" value="AB_hydrolase_fold"/>
</dbReference>
<keyword evidence="2" id="KW-0812">Transmembrane</keyword>
<dbReference type="InterPro" id="IPR002018">
    <property type="entry name" value="CarbesteraseB"/>
</dbReference>
<evidence type="ECO:0000256" key="2">
    <source>
        <dbReference type="SAM" id="Phobius"/>
    </source>
</evidence>
<feature type="domain" description="Carboxylesterase type B" evidence="3">
    <location>
        <begin position="4"/>
        <end position="167"/>
    </location>
</feature>
<dbReference type="Gene3D" id="3.40.50.1820">
    <property type="entry name" value="alpha/beta hydrolase"/>
    <property type="match status" value="1"/>
</dbReference>
<keyword evidence="2" id="KW-0472">Membrane</keyword>
<keyword evidence="4" id="KW-1185">Reference proteome</keyword>
<dbReference type="SUPFAM" id="SSF53474">
    <property type="entry name" value="alpha/beta-Hydrolases"/>
    <property type="match status" value="1"/>
</dbReference>
<evidence type="ECO:0000313" key="4">
    <source>
        <dbReference type="Proteomes" id="UP000887563"/>
    </source>
</evidence>
<proteinExistence type="inferred from homology"/>
<feature type="transmembrane region" description="Helical" evidence="2">
    <location>
        <begin position="215"/>
        <end position="233"/>
    </location>
</feature>
<protein>
    <submittedName>
        <fullName evidence="5">Carboxylesterase type B domain-containing protein</fullName>
    </submittedName>
</protein>
<feature type="transmembrane region" description="Helical" evidence="2">
    <location>
        <begin position="253"/>
        <end position="273"/>
    </location>
</feature>
<reference evidence="5" key="1">
    <citation type="submission" date="2022-11" db="UniProtKB">
        <authorList>
            <consortium name="WormBaseParasite"/>
        </authorList>
    </citation>
    <scope>IDENTIFICATION</scope>
</reference>
<accession>A0A914N1C1</accession>
<keyword evidence="2" id="KW-1133">Transmembrane helix</keyword>
<comment type="similarity">
    <text evidence="1">Belongs to the type-B carboxylesterase/lipase family.</text>
</comment>
<dbReference type="WBParaSite" id="Minc3s02995g32359">
    <property type="protein sequence ID" value="Minc3s02995g32359"/>
    <property type="gene ID" value="Minc3s02995g32359"/>
</dbReference>
<dbReference type="Proteomes" id="UP000887563">
    <property type="component" value="Unplaced"/>
</dbReference>
<organism evidence="4 5">
    <name type="scientific">Meloidogyne incognita</name>
    <name type="common">Southern root-knot nematode worm</name>
    <name type="synonym">Oxyuris incognita</name>
    <dbReference type="NCBI Taxonomy" id="6306"/>
    <lineage>
        <taxon>Eukaryota</taxon>
        <taxon>Metazoa</taxon>
        <taxon>Ecdysozoa</taxon>
        <taxon>Nematoda</taxon>
        <taxon>Chromadorea</taxon>
        <taxon>Rhabditida</taxon>
        <taxon>Tylenchina</taxon>
        <taxon>Tylenchomorpha</taxon>
        <taxon>Tylenchoidea</taxon>
        <taxon>Meloidogynidae</taxon>
        <taxon>Meloidogyninae</taxon>
        <taxon>Meloidogyne</taxon>
        <taxon>Meloidogyne incognita group</taxon>
    </lineage>
</organism>
<evidence type="ECO:0000256" key="1">
    <source>
        <dbReference type="ARBA" id="ARBA00005964"/>
    </source>
</evidence>
<sequence length="316" mass="36839">MSLKQAIIEAIESFYTYWPDPSDVWNIRQRFIELITDTFYVQPISQSAHLHSESGSRTWMYVNSYNFSAQREALGILPSPLFPSWTGSCHECDLYLLFGFPFMPQHLLPPQLASVEWLQVDRNASQLFSSFIRQFVKYSDPNLPLDGSWSAHQPRAHWFLQFNYSSGQSLHSPGILKKDYRFEEVAFWNNYLPADKGCPQQLLTAPVQQVQKTTLIYTTLSYGQLFFLVNYMTTTFPPEEGSVRNELTLFKGLFAFCLIFGIILIVITLSLGYNVCTRDLQIIEENRTKENWKNTRRLTSPPFIERREEFERVSNF</sequence>